<dbReference type="Gene3D" id="3.30.9.10">
    <property type="entry name" value="D-Amino Acid Oxidase, subunit A, domain 2"/>
    <property type="match status" value="1"/>
</dbReference>
<dbReference type="InterPro" id="IPR050641">
    <property type="entry name" value="RIFMO-like"/>
</dbReference>
<dbReference type="PANTHER" id="PTHR43004:SF19">
    <property type="entry name" value="BINDING MONOOXYGENASE, PUTATIVE (JCVI)-RELATED"/>
    <property type="match status" value="1"/>
</dbReference>
<gene>
    <name evidence="5" type="ORF">CQW44_05630</name>
</gene>
<protein>
    <submittedName>
        <fullName evidence="5">FAD-binding monooxygenase</fullName>
    </submittedName>
</protein>
<keyword evidence="2" id="KW-0285">Flavoprotein</keyword>
<keyword evidence="6" id="KW-1185">Reference proteome</keyword>
<dbReference type="InterPro" id="IPR002938">
    <property type="entry name" value="FAD-bd"/>
</dbReference>
<keyword evidence="5" id="KW-0503">Monooxygenase</keyword>
<evidence type="ECO:0000256" key="3">
    <source>
        <dbReference type="ARBA" id="ARBA00022827"/>
    </source>
</evidence>
<reference evidence="5 6" key="1">
    <citation type="submission" date="2017-10" db="EMBL/GenBank/DDBJ databases">
        <title>Draft genome of actinobacteria isolated from guarana (Paullinia cupana (Mart.) Ducke.</title>
        <authorList>
            <person name="Siqueira K.A."/>
            <person name="Liotti R.G."/>
            <person name="Mendes T.A."/>
            <person name="Soares M.A."/>
        </authorList>
    </citation>
    <scope>NUCLEOTIDE SEQUENCE [LARGE SCALE GENOMIC DNA]</scope>
    <source>
        <strain evidence="5 6">199</strain>
    </source>
</reference>
<dbReference type="Pfam" id="PF01494">
    <property type="entry name" value="FAD_binding_3"/>
    <property type="match status" value="1"/>
</dbReference>
<dbReference type="Proteomes" id="UP000276379">
    <property type="component" value="Unassembled WGS sequence"/>
</dbReference>
<dbReference type="Gene3D" id="3.40.30.120">
    <property type="match status" value="1"/>
</dbReference>
<dbReference type="GO" id="GO:0071949">
    <property type="term" value="F:FAD binding"/>
    <property type="evidence" value="ECO:0007669"/>
    <property type="project" value="InterPro"/>
</dbReference>
<dbReference type="SUPFAM" id="SSF51905">
    <property type="entry name" value="FAD/NAD(P)-binding domain"/>
    <property type="match status" value="1"/>
</dbReference>
<dbReference type="InterPro" id="IPR036188">
    <property type="entry name" value="FAD/NAD-bd_sf"/>
</dbReference>
<name>A0A426SD83_9ACTN</name>
<evidence type="ECO:0000313" key="5">
    <source>
        <dbReference type="EMBL" id="RRQ88628.1"/>
    </source>
</evidence>
<dbReference type="PANTHER" id="PTHR43004">
    <property type="entry name" value="TRK SYSTEM POTASSIUM UPTAKE PROTEIN"/>
    <property type="match status" value="1"/>
</dbReference>
<dbReference type="GO" id="GO:0016709">
    <property type="term" value="F:oxidoreductase activity, acting on paired donors, with incorporation or reduction of molecular oxygen, NAD(P)H as one donor, and incorporation of one atom of oxygen"/>
    <property type="evidence" value="ECO:0007669"/>
    <property type="project" value="UniProtKB-ARBA"/>
</dbReference>
<dbReference type="Pfam" id="PF21274">
    <property type="entry name" value="Rng_hyd_C"/>
    <property type="match status" value="1"/>
</dbReference>
<evidence type="ECO:0000256" key="2">
    <source>
        <dbReference type="ARBA" id="ARBA00022630"/>
    </source>
</evidence>
<organism evidence="5 6">
    <name type="scientific">Streptomyces griseofuscus</name>
    <dbReference type="NCBI Taxonomy" id="146922"/>
    <lineage>
        <taxon>Bacteria</taxon>
        <taxon>Bacillati</taxon>
        <taxon>Actinomycetota</taxon>
        <taxon>Actinomycetes</taxon>
        <taxon>Kitasatosporales</taxon>
        <taxon>Streptomycetaceae</taxon>
        <taxon>Streptomyces</taxon>
    </lineage>
</organism>
<comment type="cofactor">
    <cofactor evidence="1">
        <name>FAD</name>
        <dbReference type="ChEBI" id="CHEBI:57692"/>
    </cofactor>
</comment>
<feature type="domain" description="FAD-binding" evidence="4">
    <location>
        <begin position="8"/>
        <end position="356"/>
    </location>
</feature>
<proteinExistence type="predicted"/>
<dbReference type="PRINTS" id="PR00420">
    <property type="entry name" value="RNGMNOXGNASE"/>
</dbReference>
<keyword evidence="5" id="KW-0560">Oxidoreductase</keyword>
<sequence>MTPYDEAVPVLIVGGGYAGLATSLFLAHQGVRSLLVDRHAGVAVQGRARGINPRTMEIYRPLGLEAEIKEAGRPFDADSGVVRCANLSSEWHWILEQDSPRALPEFTAGEFGMADQSTVEPVLAKSARAQGAEIRHHTQCVSVEQDADGVTAVIEDRATSERRTVRAQYLVACDGYRGTVRDGLGIARTGRGTIRSYVSFVIKADLSDLIEKTALFWIIGGEGVAGGFVTHAQPNHWGVALTYDPAVESPEDYTLERCAAAAQALIGRDVPVEVVDKASWEEAVGVADSYRAGRVFLVGDAAHVWPPAGALGANSAVQDAHNLAWKLAAVIRGQAGDGLLDSYEDERRAVAVELADLTVRSQESRFGPTPKEDPLEPTLCILAQRYRSSAMIGAEHTGVIGEQVDQHARPGTRAPHLWLDHNGRRIGVHDLFHDAFTLVTGPSGDEWTSAAAEATERTSVPVRAYRIGPAASGAELTDVESEWASRYRLGQGGAALIRPDGYVAWRSEDLPAHPGTALTDALRRILSVSS</sequence>
<dbReference type="RefSeq" id="WP_125212795.1">
    <property type="nucleotide sequence ID" value="NZ_JBEXUN010000036.1"/>
</dbReference>
<dbReference type="AlphaFoldDB" id="A0A426SD83"/>
<dbReference type="EMBL" id="PDES01000002">
    <property type="protein sequence ID" value="RRQ88628.1"/>
    <property type="molecule type" value="Genomic_DNA"/>
</dbReference>
<dbReference type="Gene3D" id="3.50.50.60">
    <property type="entry name" value="FAD/NAD(P)-binding domain"/>
    <property type="match status" value="1"/>
</dbReference>
<keyword evidence="3" id="KW-0274">FAD</keyword>
<accession>A0A426SD83</accession>
<comment type="caution">
    <text evidence="5">The sequence shown here is derived from an EMBL/GenBank/DDBJ whole genome shotgun (WGS) entry which is preliminary data.</text>
</comment>
<evidence type="ECO:0000313" key="6">
    <source>
        <dbReference type="Proteomes" id="UP000276379"/>
    </source>
</evidence>
<evidence type="ECO:0000256" key="1">
    <source>
        <dbReference type="ARBA" id="ARBA00001974"/>
    </source>
</evidence>
<evidence type="ECO:0000259" key="4">
    <source>
        <dbReference type="Pfam" id="PF01494"/>
    </source>
</evidence>